<name>A0A5E4MQ21_9HEMI</name>
<dbReference type="InterPro" id="IPR039841">
    <property type="entry name" value="INTS14"/>
</dbReference>
<evidence type="ECO:0000256" key="3">
    <source>
        <dbReference type="ARBA" id="ARBA00023242"/>
    </source>
</evidence>
<gene>
    <name evidence="8" type="ORF">CINCED_3A011252</name>
</gene>
<feature type="domain" description="Integrator complex subunit 14 beta-barrel" evidence="6">
    <location>
        <begin position="190"/>
        <end position="323"/>
    </location>
</feature>
<evidence type="ECO:0000259" key="5">
    <source>
        <dbReference type="Pfam" id="PF13519"/>
    </source>
</evidence>
<dbReference type="Pfam" id="PF13519">
    <property type="entry name" value="VWA_2"/>
    <property type="match status" value="1"/>
</dbReference>
<dbReference type="InterPro" id="IPR002035">
    <property type="entry name" value="VWF_A"/>
</dbReference>
<evidence type="ECO:0000256" key="4">
    <source>
        <dbReference type="ARBA" id="ARBA00061449"/>
    </source>
</evidence>
<dbReference type="PANTHER" id="PTHR13532">
    <property type="match status" value="1"/>
</dbReference>
<evidence type="ECO:0000259" key="6">
    <source>
        <dbReference type="Pfam" id="PF19435"/>
    </source>
</evidence>
<dbReference type="OrthoDB" id="2374335at2759"/>
<accession>A0A5E4MQ21</accession>
<dbReference type="PANTHER" id="PTHR13532:SF3">
    <property type="entry name" value="INTEGRATOR COMPLEX SUBUNIT 14"/>
    <property type="match status" value="1"/>
</dbReference>
<dbReference type="InterPro" id="IPR046471">
    <property type="entry name" value="IntS14_C"/>
</dbReference>
<evidence type="ECO:0000256" key="1">
    <source>
        <dbReference type="ARBA" id="ARBA00004123"/>
    </source>
</evidence>
<dbReference type="EMBL" id="CABPRJ010000991">
    <property type="protein sequence ID" value="VVC34317.1"/>
    <property type="molecule type" value="Genomic_DNA"/>
</dbReference>
<evidence type="ECO:0000259" key="7">
    <source>
        <dbReference type="Pfam" id="PF20504"/>
    </source>
</evidence>
<keyword evidence="9" id="KW-1185">Reference proteome</keyword>
<evidence type="ECO:0000313" key="9">
    <source>
        <dbReference type="Proteomes" id="UP000325440"/>
    </source>
</evidence>
<evidence type="ECO:0000313" key="8">
    <source>
        <dbReference type="EMBL" id="VVC34317.1"/>
    </source>
</evidence>
<dbReference type="SUPFAM" id="SSF53300">
    <property type="entry name" value="vWA-like"/>
    <property type="match status" value="1"/>
</dbReference>
<proteinExistence type="inferred from homology"/>
<dbReference type="Pfam" id="PF19435">
    <property type="entry name" value="IntS14_b-barrel"/>
    <property type="match status" value="1"/>
</dbReference>
<dbReference type="AlphaFoldDB" id="A0A5E4MQ21"/>
<comment type="subcellular location">
    <subcellularLocation>
        <location evidence="1">Nucleus</location>
    </subcellularLocation>
</comment>
<dbReference type="Pfam" id="PF20504">
    <property type="entry name" value="IntS14_C"/>
    <property type="match status" value="1"/>
</dbReference>
<dbReference type="GO" id="GO:0032039">
    <property type="term" value="C:integrator complex"/>
    <property type="evidence" value="ECO:0007669"/>
    <property type="project" value="InterPro"/>
</dbReference>
<comment type="similarity">
    <text evidence="4">Belongs to the Integrator subunit 14 family.</text>
</comment>
<dbReference type="InterPro" id="IPR036465">
    <property type="entry name" value="vWFA_dom_sf"/>
</dbReference>
<dbReference type="InterPro" id="IPR045814">
    <property type="entry name" value="IntS14_b-barrel"/>
</dbReference>
<organism evidence="8 9">
    <name type="scientific">Cinara cedri</name>
    <dbReference type="NCBI Taxonomy" id="506608"/>
    <lineage>
        <taxon>Eukaryota</taxon>
        <taxon>Metazoa</taxon>
        <taxon>Ecdysozoa</taxon>
        <taxon>Arthropoda</taxon>
        <taxon>Hexapoda</taxon>
        <taxon>Insecta</taxon>
        <taxon>Pterygota</taxon>
        <taxon>Neoptera</taxon>
        <taxon>Paraneoptera</taxon>
        <taxon>Hemiptera</taxon>
        <taxon>Sternorrhyncha</taxon>
        <taxon>Aphidomorpha</taxon>
        <taxon>Aphidoidea</taxon>
        <taxon>Aphididae</taxon>
        <taxon>Lachninae</taxon>
        <taxon>Cinara</taxon>
    </lineage>
</organism>
<reference evidence="8 9" key="1">
    <citation type="submission" date="2019-08" db="EMBL/GenBank/DDBJ databases">
        <authorList>
            <person name="Alioto T."/>
            <person name="Alioto T."/>
            <person name="Gomez Garrido J."/>
        </authorList>
    </citation>
    <scope>NUCLEOTIDE SEQUENCE [LARGE SCALE GENOMIC DNA]</scope>
</reference>
<protein>
    <recommendedName>
        <fullName evidence="2">Integrator complex subunit 14</fullName>
    </recommendedName>
</protein>
<keyword evidence="3" id="KW-0539">Nucleus</keyword>
<evidence type="ECO:0000256" key="2">
    <source>
        <dbReference type="ARBA" id="ARBA00016816"/>
    </source>
</evidence>
<dbReference type="GO" id="GO:0034472">
    <property type="term" value="P:snRNA 3'-end processing"/>
    <property type="evidence" value="ECO:0007669"/>
    <property type="project" value="TreeGrafter"/>
</dbReference>
<dbReference type="Proteomes" id="UP000325440">
    <property type="component" value="Unassembled WGS sequence"/>
</dbReference>
<dbReference type="Gene3D" id="3.40.50.410">
    <property type="entry name" value="von Willebrand factor, type A domain"/>
    <property type="match status" value="1"/>
</dbReference>
<feature type="domain" description="Integrator complex subunit 14 C-terminal" evidence="7">
    <location>
        <begin position="367"/>
        <end position="467"/>
    </location>
</feature>
<feature type="domain" description="VWFA" evidence="5">
    <location>
        <begin position="3"/>
        <end position="118"/>
    </location>
</feature>
<dbReference type="CDD" id="cd00198">
    <property type="entry name" value="vWFA"/>
    <property type="match status" value="1"/>
</dbReference>
<sequence length="473" mass="53278">MATVIAIDLSVSMFKKIKIPETKETYTLSQLAEHGVNTLLDYLAVHSKLEFVAVVTFSHTCDILCSFTRDYESIKNKIMHLDFRTDTRYAPVIQTINYLVHSEWSNSVTCQVIMITDGNCYRGLRQPDITPFLFPGKLIVVPLDEVSTIYKNTYNSNKLPNGMGYITCPELPLTPSKVAKVFEKIAKETYVPYSAILRCGHLKSDVHLTPPPMSYTKAADFEIITCCISNELNIIGFLESSKVECPATLSRHLVLPQRFSDECTESNEASSKIPSFCVLLHGALKVENMMALCQLSSNWFGLLVSWADNKKKSNLMLIVLEPGTNPIPWLGDIRNLTLTSTENKTENDDPQPIKLSDKRSYNQSQLVWIKEAGLQADIQKILRQARKMPDKIPSFYKELNRIRKAAIAYSFNDLLTSIADLLELECSNLPGGTHPDCALQLSHAAIELRKPYAMDPKLTIVPLVTKYPHHELM</sequence>